<dbReference type="EMBL" id="CP026261">
    <property type="protein sequence ID" value="AWP18916.1"/>
    <property type="molecule type" value="Genomic_DNA"/>
</dbReference>
<dbReference type="CDD" id="cd23767">
    <property type="entry name" value="IQCD"/>
    <property type="match status" value="1"/>
</dbReference>
<dbReference type="Pfam" id="PF00612">
    <property type="entry name" value="IQ"/>
    <property type="match status" value="1"/>
</dbReference>
<organism evidence="1 2">
    <name type="scientific">Scophthalmus maximus</name>
    <name type="common">Turbot</name>
    <name type="synonym">Psetta maxima</name>
    <dbReference type="NCBI Taxonomy" id="52904"/>
    <lineage>
        <taxon>Eukaryota</taxon>
        <taxon>Metazoa</taxon>
        <taxon>Chordata</taxon>
        <taxon>Craniata</taxon>
        <taxon>Vertebrata</taxon>
        <taxon>Euteleostomi</taxon>
        <taxon>Actinopterygii</taxon>
        <taxon>Neopterygii</taxon>
        <taxon>Teleostei</taxon>
        <taxon>Neoteleostei</taxon>
        <taxon>Acanthomorphata</taxon>
        <taxon>Carangaria</taxon>
        <taxon>Pleuronectiformes</taxon>
        <taxon>Pleuronectoidei</taxon>
        <taxon>Scophthalmidae</taxon>
        <taxon>Scophthalmus</taxon>
    </lineage>
</organism>
<protein>
    <submittedName>
        <fullName evidence="1">Putative IQ domain-containing protein K-like</fullName>
    </submittedName>
</protein>
<dbReference type="InterPro" id="IPR043408">
    <property type="entry name" value="IQCK"/>
</dbReference>
<dbReference type="PANTHER" id="PTHR34927:SF1">
    <property type="entry name" value="IQ DOMAIN-CONTAINING PROTEIN K"/>
    <property type="match status" value="1"/>
</dbReference>
<reference evidence="1 2" key="1">
    <citation type="submission" date="2017-12" db="EMBL/GenBank/DDBJ databases">
        <title>Integrating genomic resources of turbot (Scophthalmus maximus) in depth evaluation of genetic and physical mapping variation across individuals.</title>
        <authorList>
            <person name="Martinez P."/>
        </authorList>
    </citation>
    <scope>NUCLEOTIDE SEQUENCE [LARGE SCALE GENOMIC DNA]</scope>
</reference>
<dbReference type="Proteomes" id="UP000246464">
    <property type="component" value="Chromosome 19"/>
</dbReference>
<gene>
    <name evidence="1" type="ORF">SMAX5B_020825</name>
</gene>
<dbReference type="PANTHER" id="PTHR34927">
    <property type="entry name" value="IQ DOMAIN-CONTAINING PROTEIN K"/>
    <property type="match status" value="1"/>
</dbReference>
<dbReference type="PROSITE" id="PS50096">
    <property type="entry name" value="IQ"/>
    <property type="match status" value="1"/>
</dbReference>
<evidence type="ECO:0000313" key="1">
    <source>
        <dbReference type="EMBL" id="AWP18916.1"/>
    </source>
</evidence>
<proteinExistence type="predicted"/>
<accession>A0A2U9CTA8</accession>
<keyword evidence="2" id="KW-1185">Reference proteome</keyword>
<dbReference type="InterPro" id="IPR000048">
    <property type="entry name" value="IQ_motif_EF-hand-BS"/>
</dbReference>
<evidence type="ECO:0000313" key="2">
    <source>
        <dbReference type="Proteomes" id="UP000246464"/>
    </source>
</evidence>
<sequence length="89" mass="10256">MAGKYGVLGKAGDVPHLLKKEKTYPARDQLQSKRKVTAFNPCDFLTEWLYNPRRPVPLFLLLSEEQAALLIQAFWRGYKAELREVQLGH</sequence>
<name>A0A2U9CTA8_SCOMX</name>
<dbReference type="AlphaFoldDB" id="A0A2U9CTA8"/>